<protein>
    <submittedName>
        <fullName evidence="1">Uncharacterized protein</fullName>
    </submittedName>
</protein>
<evidence type="ECO:0000313" key="2">
    <source>
        <dbReference type="Proteomes" id="UP001157502"/>
    </source>
</evidence>
<evidence type="ECO:0000313" key="1">
    <source>
        <dbReference type="EMBL" id="KAJ8011409.1"/>
    </source>
</evidence>
<comment type="caution">
    <text evidence="1">The sequence shown here is derived from an EMBL/GenBank/DDBJ whole genome shotgun (WGS) entry which is preliminary data.</text>
</comment>
<dbReference type="EMBL" id="CM055732">
    <property type="protein sequence ID" value="KAJ8011409.1"/>
    <property type="molecule type" value="Genomic_DNA"/>
</dbReference>
<keyword evidence="2" id="KW-1185">Reference proteome</keyword>
<name>A0ACC2H5Z7_DALPE</name>
<gene>
    <name evidence="1" type="ORF">DPEC_G00057910</name>
</gene>
<proteinExistence type="predicted"/>
<sequence length="78" mass="8406">MKEAWAFTLREKDKKRESVREKGGDCESQALTSGSNHKSPNAVSGPDGTPVVTFASDVSQSGARGPVQPHLKQLLVDR</sequence>
<organism evidence="1 2">
    <name type="scientific">Dallia pectoralis</name>
    <name type="common">Alaska blackfish</name>
    <dbReference type="NCBI Taxonomy" id="75939"/>
    <lineage>
        <taxon>Eukaryota</taxon>
        <taxon>Metazoa</taxon>
        <taxon>Chordata</taxon>
        <taxon>Craniata</taxon>
        <taxon>Vertebrata</taxon>
        <taxon>Euteleostomi</taxon>
        <taxon>Actinopterygii</taxon>
        <taxon>Neopterygii</taxon>
        <taxon>Teleostei</taxon>
        <taxon>Protacanthopterygii</taxon>
        <taxon>Esociformes</taxon>
        <taxon>Umbridae</taxon>
        <taxon>Dallia</taxon>
    </lineage>
</organism>
<accession>A0ACC2H5Z7</accession>
<reference evidence="1" key="1">
    <citation type="submission" date="2021-05" db="EMBL/GenBank/DDBJ databases">
        <authorList>
            <person name="Pan Q."/>
            <person name="Jouanno E."/>
            <person name="Zahm M."/>
            <person name="Klopp C."/>
            <person name="Cabau C."/>
            <person name="Louis A."/>
            <person name="Berthelot C."/>
            <person name="Parey E."/>
            <person name="Roest Crollius H."/>
            <person name="Montfort J."/>
            <person name="Robinson-Rechavi M."/>
            <person name="Bouchez O."/>
            <person name="Lampietro C."/>
            <person name="Lopez Roques C."/>
            <person name="Donnadieu C."/>
            <person name="Postlethwait J."/>
            <person name="Bobe J."/>
            <person name="Dillon D."/>
            <person name="Chandos A."/>
            <person name="von Hippel F."/>
            <person name="Guiguen Y."/>
        </authorList>
    </citation>
    <scope>NUCLEOTIDE SEQUENCE</scope>
    <source>
        <strain evidence="1">YG-Jan2019</strain>
    </source>
</reference>
<dbReference type="Proteomes" id="UP001157502">
    <property type="component" value="Chromosome 5"/>
</dbReference>